<dbReference type="Proteomes" id="UP000053881">
    <property type="component" value="Unassembled WGS sequence"/>
</dbReference>
<dbReference type="EMBL" id="LDJR01000049">
    <property type="protein sequence ID" value="OAK70737.1"/>
    <property type="molecule type" value="Genomic_DNA"/>
</dbReference>
<accession>A0A0Q9XVZ9</accession>
<comment type="caution">
    <text evidence="2">The sequence shown here is derived from an EMBL/GenBank/DDBJ whole genome shotgun (WGS) entry which is preliminary data.</text>
</comment>
<evidence type="ECO:0000259" key="1">
    <source>
        <dbReference type="Pfam" id="PF21832"/>
    </source>
</evidence>
<evidence type="ECO:0000313" key="4">
    <source>
        <dbReference type="Proteomes" id="UP000053881"/>
    </source>
</evidence>
<dbReference type="Pfam" id="PF21832">
    <property type="entry name" value="DUF6892"/>
    <property type="match status" value="1"/>
</dbReference>
<gene>
    <name evidence="3" type="ORF">ABB05_12190</name>
    <name evidence="2" type="ORF">ACA29_09810</name>
</gene>
<protein>
    <submittedName>
        <fullName evidence="2">YbaK/ebsC family protein</fullName>
    </submittedName>
</protein>
<name>A0A0Q9XVZ9_9BACI</name>
<organism evidence="2 4">
    <name type="scientific">Lederbergia galactosidilytica</name>
    <dbReference type="NCBI Taxonomy" id="217031"/>
    <lineage>
        <taxon>Bacteria</taxon>
        <taxon>Bacillati</taxon>
        <taxon>Bacillota</taxon>
        <taxon>Bacilli</taxon>
        <taxon>Bacillales</taxon>
        <taxon>Bacillaceae</taxon>
        <taxon>Lederbergia</taxon>
    </lineage>
</organism>
<dbReference type="AlphaFoldDB" id="A0A0Q9XVZ9"/>
<dbReference type="EMBL" id="LGPB01000085">
    <property type="protein sequence ID" value="KRG12923.1"/>
    <property type="molecule type" value="Genomic_DNA"/>
</dbReference>
<feature type="domain" description="DUF6892" evidence="1">
    <location>
        <begin position="6"/>
        <end position="135"/>
    </location>
</feature>
<dbReference type="RefSeq" id="WP_057986520.1">
    <property type="nucleotide sequence ID" value="NZ_JAGGKH010000027.1"/>
</dbReference>
<evidence type="ECO:0000313" key="3">
    <source>
        <dbReference type="EMBL" id="OAK70737.1"/>
    </source>
</evidence>
<evidence type="ECO:0000313" key="5">
    <source>
        <dbReference type="Proteomes" id="UP000077881"/>
    </source>
</evidence>
<dbReference type="STRING" id="217031.ABB05_12190"/>
<proteinExistence type="predicted"/>
<dbReference type="Proteomes" id="UP000077881">
    <property type="component" value="Unassembled WGS sequence"/>
</dbReference>
<dbReference type="OrthoDB" id="355909at2"/>
<dbReference type="InterPro" id="IPR054187">
    <property type="entry name" value="DUF6892"/>
</dbReference>
<reference evidence="2 4" key="2">
    <citation type="submission" date="2015-06" db="EMBL/GenBank/DDBJ databases">
        <title>Genome sequencing project of Bacillus galactosidilyticus PL133.</title>
        <authorList>
            <person name="Gaiero J."/>
            <person name="Nicol R."/>
            <person name="Habash M."/>
        </authorList>
    </citation>
    <scope>NUCLEOTIDE SEQUENCE [LARGE SCALE GENOMIC DNA]</scope>
    <source>
        <strain evidence="2 4">PL133</strain>
    </source>
</reference>
<keyword evidence="5" id="KW-1185">Reference proteome</keyword>
<sequence length="136" mass="15837">MDKSGMFQDFNFKLVVIEALLDLEPHFLQELNDLKNKYVDDFEWYVGAGPIAEIRDYLEKLRLEADDLAKIEQLIFDGGHEIYHILKPDWDGEDELFDVESVEGFQHLKNLKTVDYISMCNPKVLGPFEKAGIEIR</sequence>
<evidence type="ECO:0000313" key="2">
    <source>
        <dbReference type="EMBL" id="KRG12923.1"/>
    </source>
</evidence>
<reference evidence="3 5" key="1">
    <citation type="submission" date="2015-05" db="EMBL/GenBank/DDBJ databases">
        <title>Comparison of genome.</title>
        <authorList>
            <person name="Zheng Z."/>
            <person name="Sun M."/>
        </authorList>
    </citation>
    <scope>NUCLEOTIDE SEQUENCE [LARGE SCALE GENOMIC DNA]</scope>
    <source>
        <strain evidence="3 5">G25-74</strain>
    </source>
</reference>
<dbReference type="PATRIC" id="fig|217031.4.peg.3259"/>